<keyword evidence="2" id="KW-0472">Membrane</keyword>
<protein>
    <submittedName>
        <fullName evidence="5">Beta-lactamase family protein</fullName>
    </submittedName>
</protein>
<keyword evidence="3" id="KW-0732">Signal</keyword>
<feature type="chain" id="PRO_5045977531" evidence="3">
    <location>
        <begin position="34"/>
        <end position="682"/>
    </location>
</feature>
<dbReference type="Pfam" id="PF00144">
    <property type="entry name" value="Beta-lactamase"/>
    <property type="match status" value="1"/>
</dbReference>
<evidence type="ECO:0000313" key="6">
    <source>
        <dbReference type="Proteomes" id="UP001622594"/>
    </source>
</evidence>
<feature type="region of interest" description="Disordered" evidence="1">
    <location>
        <begin position="413"/>
        <end position="445"/>
    </location>
</feature>
<feature type="transmembrane region" description="Helical" evidence="2">
    <location>
        <begin position="539"/>
        <end position="564"/>
    </location>
</feature>
<dbReference type="InterPro" id="IPR012338">
    <property type="entry name" value="Beta-lactam/transpept-like"/>
</dbReference>
<gene>
    <name evidence="5" type="ORF">OG814_06630</name>
</gene>
<feature type="region of interest" description="Disordered" evidence="1">
    <location>
        <begin position="40"/>
        <end position="62"/>
    </location>
</feature>
<sequence length="682" mass="71055">MRTTPIRVLAATAATIMTTIGSAAPLFPAAAHAAVPASARTAVHSSPHPAAAARPEALAPGGARDARSSALASLVDRAVADHLANDRVPGAAVTVVSGGRTVLSKGYGVADVTSRTPVDPDRTAFFLGSLAKLFTAQAASRLVAEGKVDPQADVNDYLRAVTVPDTYPGRPVTLDRLLTHTAGFDSDLVGRNRARAEDVEPLAESLVTRRPPRIRAPGTIAAYDNYAYALAGQLVADVSGQAFPAYVDEHILKPLGMTGSTFAQPQPGPIAARLARGYRPGGTSGWTEDKGQYGAWSPTGPGAVSTAADMGRWMTHQLADDAPANRLMRQAHYRQDPRLPGVGYGFEEWRRGGRTGWFKDGDIPGFHSNLLLVPGRDVGVFVVFNGDGTDGRAAWDGKDLINRIVDALVPEVPAAAGNPTADDEDSTTPDPEPAADPALDSYTGTYRPARVSRTGLMSVEGLVAGVTVEKDGERGLRTSGLSLDPDRPGQRWLALGNGLFRERGGQQATLAFTEAGVLVSSATPSTAYERLAWRQSPALHLGLLGLGVGALAPGALVLPAVALLRRFRGRTPHPPAARATRAAGAAAGLTSVAFTVALAAVVADGNAMMEMVPLGSPLLSAVTALGTVLLCLTLAVVAGAVAAWLRGWWTVTGRLLFAVTATAAVATTSMLIHYHLVWLPFA</sequence>
<feature type="transmembrane region" description="Helical" evidence="2">
    <location>
        <begin position="585"/>
        <end position="603"/>
    </location>
</feature>
<accession>A0ABZ1L395</accession>
<keyword evidence="2" id="KW-0812">Transmembrane</keyword>
<evidence type="ECO:0000256" key="2">
    <source>
        <dbReference type="SAM" id="Phobius"/>
    </source>
</evidence>
<proteinExistence type="predicted"/>
<dbReference type="RefSeq" id="WP_406333750.1">
    <property type="nucleotide sequence ID" value="NZ_CP108188.1"/>
</dbReference>
<feature type="transmembrane region" description="Helical" evidence="2">
    <location>
        <begin position="618"/>
        <end position="643"/>
    </location>
</feature>
<dbReference type="PANTHER" id="PTHR46825:SF9">
    <property type="entry name" value="BETA-LACTAMASE-RELATED DOMAIN-CONTAINING PROTEIN"/>
    <property type="match status" value="1"/>
</dbReference>
<dbReference type="SUPFAM" id="SSF56601">
    <property type="entry name" value="beta-lactamase/transpeptidase-like"/>
    <property type="match status" value="1"/>
</dbReference>
<feature type="domain" description="Beta-lactamase-related" evidence="4">
    <location>
        <begin position="75"/>
        <end position="396"/>
    </location>
</feature>
<keyword evidence="2" id="KW-1133">Transmembrane helix</keyword>
<feature type="transmembrane region" description="Helical" evidence="2">
    <location>
        <begin position="655"/>
        <end position="676"/>
    </location>
</feature>
<organism evidence="5 6">
    <name type="scientific">Streptomyces zaomyceticus</name>
    <dbReference type="NCBI Taxonomy" id="68286"/>
    <lineage>
        <taxon>Bacteria</taxon>
        <taxon>Bacillati</taxon>
        <taxon>Actinomycetota</taxon>
        <taxon>Actinomycetes</taxon>
        <taxon>Kitasatosporales</taxon>
        <taxon>Streptomycetaceae</taxon>
        <taxon>Streptomyces</taxon>
    </lineage>
</organism>
<dbReference type="InterPro" id="IPR050491">
    <property type="entry name" value="AmpC-like"/>
</dbReference>
<keyword evidence="6" id="KW-1185">Reference proteome</keyword>
<reference evidence="5 6" key="1">
    <citation type="submission" date="2022-10" db="EMBL/GenBank/DDBJ databases">
        <title>The complete genomes of actinobacterial strains from the NBC collection.</title>
        <authorList>
            <person name="Joergensen T.S."/>
            <person name="Alvarez Arevalo M."/>
            <person name="Sterndorff E.B."/>
            <person name="Faurdal D."/>
            <person name="Vuksanovic O."/>
            <person name="Mourched A.-S."/>
            <person name="Charusanti P."/>
            <person name="Shaw S."/>
            <person name="Blin K."/>
            <person name="Weber T."/>
        </authorList>
    </citation>
    <scope>NUCLEOTIDE SEQUENCE [LARGE SCALE GENOMIC DNA]</scope>
    <source>
        <strain evidence="5 6">NBC_00123</strain>
    </source>
</reference>
<evidence type="ECO:0000256" key="1">
    <source>
        <dbReference type="SAM" id="MobiDB-lite"/>
    </source>
</evidence>
<evidence type="ECO:0000259" key="4">
    <source>
        <dbReference type="Pfam" id="PF00144"/>
    </source>
</evidence>
<feature type="signal peptide" evidence="3">
    <location>
        <begin position="1"/>
        <end position="33"/>
    </location>
</feature>
<dbReference type="EMBL" id="CP108188">
    <property type="protein sequence ID" value="WTR68967.1"/>
    <property type="molecule type" value="Genomic_DNA"/>
</dbReference>
<evidence type="ECO:0000313" key="5">
    <source>
        <dbReference type="EMBL" id="WTR68967.1"/>
    </source>
</evidence>
<dbReference type="Gene3D" id="3.40.710.10">
    <property type="entry name" value="DD-peptidase/beta-lactamase superfamily"/>
    <property type="match status" value="1"/>
</dbReference>
<dbReference type="PANTHER" id="PTHR46825">
    <property type="entry name" value="D-ALANYL-D-ALANINE-CARBOXYPEPTIDASE/ENDOPEPTIDASE AMPH"/>
    <property type="match status" value="1"/>
</dbReference>
<dbReference type="Proteomes" id="UP001622594">
    <property type="component" value="Chromosome"/>
</dbReference>
<evidence type="ECO:0000256" key="3">
    <source>
        <dbReference type="SAM" id="SignalP"/>
    </source>
</evidence>
<dbReference type="InterPro" id="IPR001466">
    <property type="entry name" value="Beta-lactam-related"/>
</dbReference>
<name>A0ABZ1L395_9ACTN</name>